<feature type="domain" description="ABC transporter" evidence="10">
    <location>
        <begin position="356"/>
        <end position="596"/>
    </location>
</feature>
<evidence type="ECO:0000256" key="8">
    <source>
        <dbReference type="ARBA" id="ARBA00023136"/>
    </source>
</evidence>
<evidence type="ECO:0000256" key="1">
    <source>
        <dbReference type="ARBA" id="ARBA00004651"/>
    </source>
</evidence>
<dbReference type="FunFam" id="3.40.50.300:FF:000221">
    <property type="entry name" value="Multidrug ABC transporter ATP-binding protein"/>
    <property type="match status" value="1"/>
</dbReference>
<dbReference type="PANTHER" id="PTHR43394:SF1">
    <property type="entry name" value="ATP-BINDING CASSETTE SUB-FAMILY B MEMBER 10, MITOCHONDRIAL"/>
    <property type="match status" value="1"/>
</dbReference>
<keyword evidence="13" id="KW-1185">Reference proteome</keyword>
<dbReference type="InterPro" id="IPR039421">
    <property type="entry name" value="Type_1_exporter"/>
</dbReference>
<keyword evidence="2" id="KW-0813">Transport</keyword>
<sequence length="602" mass="68321">MSRLDGVFAPFLSLRRILPMLWQSSRYWTLAGTVLMALEILFGLAVLYLLKQLVDVVTMMLGSEPSPSATRTVLWSVALTGGCTLAYLSARSMASLAREAQGLLMAEHIDHEIHVRAVRADLAFYESPRYFDTLQRAREAGNQRPVQVVGNLMMLIKNCVMLAAITGLIVTIDWLLLPVLLVAILPALLVRIRFTRQLYTWQRRRTQMERRAGYLDWLMTSDVNAKELRLNQLGDYLREQYTELRGVIRRERLRITRRRTRVELAVASIATLAFFGALAFLAWQTAEGHNSVGDLVLFLLIFQRAQSMGQELVQQLARLHEDHLFLGLLFEFLDIRPVISQPEHPVPIPEPLREGIRLEGVTFCYPGSDIPVLKEIDLAIRPGQIVALVGANGSGKTSLVKLLCRLYDPVRGRITLDGSDIRDYGLVEYRRLFSVIFQDYAHYAASVRDNIRFGDIRQPAETSRVEEAAVRAGADAFIRELAQGYDTRLTRIFDEGQEISIGQWQKIALARAFMHHSSVIILDEPTSALDPGAEFELFENFRERIDHRAALIISHRLSTVRLADVIYVLDKGVIKETGSHDELIGQQGIYCELFSRQAHHYR</sequence>
<dbReference type="InterPro" id="IPR027417">
    <property type="entry name" value="P-loop_NTPase"/>
</dbReference>
<dbReference type="EMBL" id="PNRE01000008">
    <property type="protein sequence ID" value="PMR71874.1"/>
    <property type="molecule type" value="Genomic_DNA"/>
</dbReference>
<dbReference type="SUPFAM" id="SSF90123">
    <property type="entry name" value="ABC transporter transmembrane region"/>
    <property type="match status" value="1"/>
</dbReference>
<evidence type="ECO:0000256" key="6">
    <source>
        <dbReference type="ARBA" id="ARBA00022840"/>
    </source>
</evidence>
<evidence type="ECO:0000256" key="5">
    <source>
        <dbReference type="ARBA" id="ARBA00022741"/>
    </source>
</evidence>
<reference evidence="12 13" key="1">
    <citation type="submission" date="2018-01" db="EMBL/GenBank/DDBJ databases">
        <title>Halomonas endophytica sp. nov., isolated from storage liquid in the stems of Populus euphratica.</title>
        <authorList>
            <person name="Chen C."/>
        </authorList>
    </citation>
    <scope>NUCLEOTIDE SEQUENCE [LARGE SCALE GENOMIC DNA]</scope>
    <source>
        <strain evidence="12 13">DSM 26881</strain>
    </source>
</reference>
<keyword evidence="4 9" id="KW-0812">Transmembrane</keyword>
<keyword evidence="3" id="KW-1003">Cell membrane</keyword>
<dbReference type="GO" id="GO:0005524">
    <property type="term" value="F:ATP binding"/>
    <property type="evidence" value="ECO:0007669"/>
    <property type="project" value="UniProtKB-KW"/>
</dbReference>
<evidence type="ECO:0000256" key="3">
    <source>
        <dbReference type="ARBA" id="ARBA00022475"/>
    </source>
</evidence>
<evidence type="ECO:0000256" key="7">
    <source>
        <dbReference type="ARBA" id="ARBA00022989"/>
    </source>
</evidence>
<feature type="transmembrane region" description="Helical" evidence="9">
    <location>
        <begin position="262"/>
        <end position="283"/>
    </location>
</feature>
<keyword evidence="7 9" id="KW-1133">Transmembrane helix</keyword>
<dbReference type="GO" id="GO:0016887">
    <property type="term" value="F:ATP hydrolysis activity"/>
    <property type="evidence" value="ECO:0007669"/>
    <property type="project" value="InterPro"/>
</dbReference>
<keyword evidence="5" id="KW-0547">Nucleotide-binding</keyword>
<feature type="domain" description="ABC transmembrane type-1" evidence="11">
    <location>
        <begin position="30"/>
        <end position="321"/>
    </location>
</feature>
<dbReference type="Pfam" id="PF00005">
    <property type="entry name" value="ABC_tran"/>
    <property type="match status" value="1"/>
</dbReference>
<evidence type="ECO:0000313" key="13">
    <source>
        <dbReference type="Proteomes" id="UP000235346"/>
    </source>
</evidence>
<evidence type="ECO:0000259" key="10">
    <source>
        <dbReference type="PROSITE" id="PS50893"/>
    </source>
</evidence>
<keyword evidence="8 9" id="KW-0472">Membrane</keyword>
<dbReference type="PROSITE" id="PS50929">
    <property type="entry name" value="ABC_TM1F"/>
    <property type="match status" value="1"/>
</dbReference>
<dbReference type="InterPro" id="IPR036640">
    <property type="entry name" value="ABC1_TM_sf"/>
</dbReference>
<dbReference type="GO" id="GO:0005886">
    <property type="term" value="C:plasma membrane"/>
    <property type="evidence" value="ECO:0007669"/>
    <property type="project" value="UniProtKB-SubCell"/>
</dbReference>
<proteinExistence type="predicted"/>
<evidence type="ECO:0000259" key="11">
    <source>
        <dbReference type="PROSITE" id="PS50929"/>
    </source>
</evidence>
<comment type="subcellular location">
    <subcellularLocation>
        <location evidence="1">Cell membrane</location>
        <topology evidence="1">Multi-pass membrane protein</topology>
    </subcellularLocation>
</comment>
<dbReference type="SMART" id="SM00382">
    <property type="entry name" value="AAA"/>
    <property type="match status" value="1"/>
</dbReference>
<dbReference type="PROSITE" id="PS50893">
    <property type="entry name" value="ABC_TRANSPORTER_2"/>
    <property type="match status" value="1"/>
</dbReference>
<protein>
    <submittedName>
        <fullName evidence="12">ABC transporter ATP-binding protein</fullName>
    </submittedName>
</protein>
<feature type="transmembrane region" description="Helical" evidence="9">
    <location>
        <begin position="148"/>
        <end position="169"/>
    </location>
</feature>
<organism evidence="12 13">
    <name type="scientific">Halomonas heilongjiangensis</name>
    <dbReference type="NCBI Taxonomy" id="1387883"/>
    <lineage>
        <taxon>Bacteria</taxon>
        <taxon>Pseudomonadati</taxon>
        <taxon>Pseudomonadota</taxon>
        <taxon>Gammaproteobacteria</taxon>
        <taxon>Oceanospirillales</taxon>
        <taxon>Halomonadaceae</taxon>
        <taxon>Halomonas</taxon>
    </lineage>
</organism>
<evidence type="ECO:0000256" key="9">
    <source>
        <dbReference type="SAM" id="Phobius"/>
    </source>
</evidence>
<gene>
    <name evidence="12" type="ORF">C1H66_01125</name>
</gene>
<name>A0A2N7TUL1_9GAMM</name>
<feature type="transmembrane region" description="Helical" evidence="9">
    <location>
        <begin position="175"/>
        <end position="194"/>
    </location>
</feature>
<dbReference type="GO" id="GO:0015421">
    <property type="term" value="F:ABC-type oligopeptide transporter activity"/>
    <property type="evidence" value="ECO:0007669"/>
    <property type="project" value="TreeGrafter"/>
</dbReference>
<feature type="transmembrane region" description="Helical" evidence="9">
    <location>
        <begin position="27"/>
        <end position="49"/>
    </location>
</feature>
<dbReference type="AlphaFoldDB" id="A0A2N7TUL1"/>
<evidence type="ECO:0000256" key="4">
    <source>
        <dbReference type="ARBA" id="ARBA00022692"/>
    </source>
</evidence>
<evidence type="ECO:0000313" key="12">
    <source>
        <dbReference type="EMBL" id="PMR71874.1"/>
    </source>
</evidence>
<dbReference type="Gene3D" id="3.40.50.300">
    <property type="entry name" value="P-loop containing nucleotide triphosphate hydrolases"/>
    <property type="match status" value="1"/>
</dbReference>
<dbReference type="SUPFAM" id="SSF52540">
    <property type="entry name" value="P-loop containing nucleoside triphosphate hydrolases"/>
    <property type="match status" value="1"/>
</dbReference>
<dbReference type="OrthoDB" id="9806127at2"/>
<comment type="caution">
    <text evidence="12">The sequence shown here is derived from an EMBL/GenBank/DDBJ whole genome shotgun (WGS) entry which is preliminary data.</text>
</comment>
<keyword evidence="6 12" id="KW-0067">ATP-binding</keyword>
<dbReference type="PANTHER" id="PTHR43394">
    <property type="entry name" value="ATP-DEPENDENT PERMEASE MDL1, MITOCHONDRIAL"/>
    <property type="match status" value="1"/>
</dbReference>
<evidence type="ECO:0000256" key="2">
    <source>
        <dbReference type="ARBA" id="ARBA00022448"/>
    </source>
</evidence>
<dbReference type="InterPro" id="IPR003439">
    <property type="entry name" value="ABC_transporter-like_ATP-bd"/>
</dbReference>
<accession>A0A2N7TUL1</accession>
<dbReference type="Gene3D" id="1.20.1560.10">
    <property type="entry name" value="ABC transporter type 1, transmembrane domain"/>
    <property type="match status" value="1"/>
</dbReference>
<dbReference type="InterPro" id="IPR011527">
    <property type="entry name" value="ABC1_TM_dom"/>
</dbReference>
<dbReference type="RefSeq" id="WP_102626085.1">
    <property type="nucleotide sequence ID" value="NZ_PDOH01000050.1"/>
</dbReference>
<dbReference type="InterPro" id="IPR003593">
    <property type="entry name" value="AAA+_ATPase"/>
</dbReference>
<dbReference type="Proteomes" id="UP000235346">
    <property type="component" value="Unassembled WGS sequence"/>
</dbReference>